<keyword evidence="2" id="KW-1185">Reference proteome</keyword>
<dbReference type="EMBL" id="JAPWGM010000002">
    <property type="protein sequence ID" value="MCZ4243664.1"/>
    <property type="molecule type" value="Genomic_DNA"/>
</dbReference>
<organism evidence="1 2">
    <name type="scientific">Pedobacter punctiformis</name>
    <dbReference type="NCBI Taxonomy" id="3004097"/>
    <lineage>
        <taxon>Bacteria</taxon>
        <taxon>Pseudomonadati</taxon>
        <taxon>Bacteroidota</taxon>
        <taxon>Sphingobacteriia</taxon>
        <taxon>Sphingobacteriales</taxon>
        <taxon>Sphingobacteriaceae</taxon>
        <taxon>Pedobacter</taxon>
    </lineage>
</organism>
<sequence>MGKLKLYDISIPRETIAEERESVYLNRSAEQRFFSLLHLNYISIAMNGGQPLKIPLGKGIIIRRPNS</sequence>
<accession>A0ABT4L6W8</accession>
<dbReference type="Proteomes" id="UP001144347">
    <property type="component" value="Unassembled WGS sequence"/>
</dbReference>
<reference evidence="1" key="1">
    <citation type="submission" date="2022-12" db="EMBL/GenBank/DDBJ databases">
        <title>Genome sequence of HCMS5-2.</title>
        <authorList>
            <person name="Woo H."/>
        </authorList>
    </citation>
    <scope>NUCLEOTIDE SEQUENCE</scope>
    <source>
        <strain evidence="1">HCMS5-2</strain>
    </source>
</reference>
<evidence type="ECO:0000313" key="2">
    <source>
        <dbReference type="Proteomes" id="UP001144347"/>
    </source>
</evidence>
<comment type="caution">
    <text evidence="1">The sequence shown here is derived from an EMBL/GenBank/DDBJ whole genome shotgun (WGS) entry which is preliminary data.</text>
</comment>
<proteinExistence type="predicted"/>
<evidence type="ECO:0000313" key="1">
    <source>
        <dbReference type="EMBL" id="MCZ4243664.1"/>
    </source>
</evidence>
<gene>
    <name evidence="1" type="ORF">O0955_06565</name>
</gene>
<protein>
    <submittedName>
        <fullName evidence="1">Uncharacterized protein</fullName>
    </submittedName>
</protein>
<dbReference type="RefSeq" id="WP_269426740.1">
    <property type="nucleotide sequence ID" value="NZ_JAPWGM010000002.1"/>
</dbReference>
<name>A0ABT4L6W8_9SPHI</name>